<dbReference type="EMBL" id="JASPKZ010006829">
    <property type="protein sequence ID" value="KAJ9586886.1"/>
    <property type="molecule type" value="Genomic_DNA"/>
</dbReference>
<protein>
    <submittedName>
        <fullName evidence="1">Uncharacterized protein</fullName>
    </submittedName>
</protein>
<reference evidence="1" key="2">
    <citation type="submission" date="2023-05" db="EMBL/GenBank/DDBJ databases">
        <authorList>
            <person name="Fouks B."/>
        </authorList>
    </citation>
    <scope>NUCLEOTIDE SEQUENCE</scope>
    <source>
        <strain evidence="1">Stay&amp;Tobe</strain>
        <tissue evidence="1">Testes</tissue>
    </source>
</reference>
<dbReference type="AlphaFoldDB" id="A0AAD8EE99"/>
<organism evidence="1 2">
    <name type="scientific">Diploptera punctata</name>
    <name type="common">Pacific beetle cockroach</name>
    <dbReference type="NCBI Taxonomy" id="6984"/>
    <lineage>
        <taxon>Eukaryota</taxon>
        <taxon>Metazoa</taxon>
        <taxon>Ecdysozoa</taxon>
        <taxon>Arthropoda</taxon>
        <taxon>Hexapoda</taxon>
        <taxon>Insecta</taxon>
        <taxon>Pterygota</taxon>
        <taxon>Neoptera</taxon>
        <taxon>Polyneoptera</taxon>
        <taxon>Dictyoptera</taxon>
        <taxon>Blattodea</taxon>
        <taxon>Blaberoidea</taxon>
        <taxon>Blaberidae</taxon>
        <taxon>Diplopterinae</taxon>
        <taxon>Diploptera</taxon>
    </lineage>
</organism>
<dbReference type="Proteomes" id="UP001233999">
    <property type="component" value="Unassembled WGS sequence"/>
</dbReference>
<sequence>MNNLITRVHASFSDQPHGPIGIISVVAHVTSKTRVSKIKFQQRHVLGVMNEIYS</sequence>
<keyword evidence="2" id="KW-1185">Reference proteome</keyword>
<evidence type="ECO:0000313" key="1">
    <source>
        <dbReference type="EMBL" id="KAJ9586886.1"/>
    </source>
</evidence>
<proteinExistence type="predicted"/>
<comment type="caution">
    <text evidence="1">The sequence shown here is derived from an EMBL/GenBank/DDBJ whole genome shotgun (WGS) entry which is preliminary data.</text>
</comment>
<feature type="non-terminal residue" evidence="1">
    <location>
        <position position="1"/>
    </location>
</feature>
<feature type="non-terminal residue" evidence="1">
    <location>
        <position position="54"/>
    </location>
</feature>
<name>A0AAD8EE99_DIPPU</name>
<gene>
    <name evidence="1" type="ORF">L9F63_019530</name>
</gene>
<reference evidence="1" key="1">
    <citation type="journal article" date="2023" name="IScience">
        <title>Live-bearing cockroach genome reveals convergent evolutionary mechanisms linked to viviparity in insects and beyond.</title>
        <authorList>
            <person name="Fouks B."/>
            <person name="Harrison M.C."/>
            <person name="Mikhailova A.A."/>
            <person name="Marchal E."/>
            <person name="English S."/>
            <person name="Carruthers M."/>
            <person name="Jennings E.C."/>
            <person name="Chiamaka E.L."/>
            <person name="Frigard R.A."/>
            <person name="Pippel M."/>
            <person name="Attardo G.M."/>
            <person name="Benoit J.B."/>
            <person name="Bornberg-Bauer E."/>
            <person name="Tobe S.S."/>
        </authorList>
    </citation>
    <scope>NUCLEOTIDE SEQUENCE</scope>
    <source>
        <strain evidence="1">Stay&amp;Tobe</strain>
    </source>
</reference>
<accession>A0AAD8EE99</accession>
<evidence type="ECO:0000313" key="2">
    <source>
        <dbReference type="Proteomes" id="UP001233999"/>
    </source>
</evidence>